<dbReference type="InterPro" id="IPR027417">
    <property type="entry name" value="P-loop_NTPase"/>
</dbReference>
<keyword evidence="3 5" id="KW-0067">ATP-binding</keyword>
<dbReference type="Proteomes" id="UP000011021">
    <property type="component" value="Unassembled WGS sequence"/>
</dbReference>
<comment type="similarity">
    <text evidence="1 5">Belongs to the CoaE family.</text>
</comment>
<dbReference type="SUPFAM" id="SSF52540">
    <property type="entry name" value="P-loop containing nucleoside triphosphate hydrolases"/>
    <property type="match status" value="1"/>
</dbReference>
<comment type="catalytic activity">
    <reaction evidence="5">
        <text>3'-dephospho-CoA + ATP = ADP + CoA + H(+)</text>
        <dbReference type="Rhea" id="RHEA:18245"/>
        <dbReference type="ChEBI" id="CHEBI:15378"/>
        <dbReference type="ChEBI" id="CHEBI:30616"/>
        <dbReference type="ChEBI" id="CHEBI:57287"/>
        <dbReference type="ChEBI" id="CHEBI:57328"/>
        <dbReference type="ChEBI" id="CHEBI:456216"/>
        <dbReference type="EC" id="2.7.1.24"/>
    </reaction>
</comment>
<comment type="subcellular location">
    <subcellularLocation>
        <location evidence="5">Cytoplasm</location>
    </subcellularLocation>
</comment>
<reference evidence="7 8" key="1">
    <citation type="submission" date="2010-12" db="EMBL/GenBank/DDBJ databases">
        <authorList>
            <person name="Muzny D."/>
            <person name="Qin X."/>
            <person name="Deng J."/>
            <person name="Jiang H."/>
            <person name="Liu Y."/>
            <person name="Qu J."/>
            <person name="Song X.-Z."/>
            <person name="Zhang L."/>
            <person name="Thornton R."/>
            <person name="Coyle M."/>
            <person name="Francisco L."/>
            <person name="Jackson L."/>
            <person name="Javaid M."/>
            <person name="Korchina V."/>
            <person name="Kovar C."/>
            <person name="Mata R."/>
            <person name="Mathew T."/>
            <person name="Ngo R."/>
            <person name="Nguyen L."/>
            <person name="Nguyen N."/>
            <person name="Okwuonu G."/>
            <person name="Ongeri F."/>
            <person name="Pham C."/>
            <person name="Simmons D."/>
            <person name="Wilczek-Boney K."/>
            <person name="Hale W."/>
            <person name="Jakkamsetti A."/>
            <person name="Pham P."/>
            <person name="Ruth R."/>
            <person name="San Lucas F."/>
            <person name="Warren J."/>
            <person name="Zhang J."/>
            <person name="Zhao Z."/>
            <person name="Zhou C."/>
            <person name="Zhu D."/>
            <person name="Lee S."/>
            <person name="Bess C."/>
            <person name="Blankenburg K."/>
            <person name="Forbes L."/>
            <person name="Fu Q."/>
            <person name="Gubbala S."/>
            <person name="Hirani K."/>
            <person name="Jayaseelan J.C."/>
            <person name="Lara F."/>
            <person name="Munidasa M."/>
            <person name="Palculict T."/>
            <person name="Patil S."/>
            <person name="Pu L.-L."/>
            <person name="Saada N."/>
            <person name="Tang L."/>
            <person name="Weissenberger G."/>
            <person name="Zhu Y."/>
            <person name="Hemphill L."/>
            <person name="Shang Y."/>
            <person name="Youmans B."/>
            <person name="Ayvaz T."/>
            <person name="Ross M."/>
            <person name="Santibanez J."/>
            <person name="Aqrawi P."/>
            <person name="Gross S."/>
            <person name="Joshi V."/>
            <person name="Fowler G."/>
            <person name="Nazareth L."/>
            <person name="Reid J."/>
            <person name="Worley K."/>
            <person name="Petrosino J."/>
            <person name="Highlander S."/>
            <person name="Gibbs R."/>
        </authorList>
    </citation>
    <scope>NUCLEOTIDE SEQUENCE [LARGE SCALE GENOMIC DNA]</scope>
    <source>
        <strain evidence="7 8">ATCC 51599</strain>
    </source>
</reference>
<evidence type="ECO:0000313" key="8">
    <source>
        <dbReference type="Proteomes" id="UP000011021"/>
    </source>
</evidence>
<dbReference type="Pfam" id="PF01121">
    <property type="entry name" value="CoaE"/>
    <property type="match status" value="1"/>
</dbReference>
<comment type="pathway">
    <text evidence="5">Cofactor biosynthesis; coenzyme A biosynthesis; CoA from (R)-pantothenate: step 5/5.</text>
</comment>
<keyword evidence="4 5" id="KW-0173">Coenzyme A biosynthesis</keyword>
<dbReference type="PANTHER" id="PTHR10695:SF46">
    <property type="entry name" value="BIFUNCTIONAL COENZYME A SYNTHASE-RELATED"/>
    <property type="match status" value="1"/>
</dbReference>
<keyword evidence="5 7" id="KW-0418">Kinase</keyword>
<dbReference type="PANTHER" id="PTHR10695">
    <property type="entry name" value="DEPHOSPHO-COA KINASE-RELATED"/>
    <property type="match status" value="1"/>
</dbReference>
<dbReference type="AlphaFoldDB" id="E7RYM5"/>
<dbReference type="GO" id="GO:0005737">
    <property type="term" value="C:cytoplasm"/>
    <property type="evidence" value="ECO:0007669"/>
    <property type="project" value="UniProtKB-SubCell"/>
</dbReference>
<dbReference type="InterPro" id="IPR001977">
    <property type="entry name" value="Depp_CoAkinase"/>
</dbReference>
<accession>E7RYM5</accession>
<evidence type="ECO:0000256" key="5">
    <source>
        <dbReference type="HAMAP-Rule" id="MF_00376"/>
    </source>
</evidence>
<dbReference type="UniPathway" id="UPA00241">
    <property type="reaction ID" value="UER00356"/>
</dbReference>
<evidence type="ECO:0000256" key="2">
    <source>
        <dbReference type="ARBA" id="ARBA00022741"/>
    </source>
</evidence>
<keyword evidence="2 5" id="KW-0547">Nucleotide-binding</keyword>
<dbReference type="eggNOG" id="COG0237">
    <property type="taxonomic scope" value="Bacteria"/>
</dbReference>
<dbReference type="HAMAP" id="MF_00376">
    <property type="entry name" value="Dephospho_CoA_kinase"/>
    <property type="match status" value="1"/>
</dbReference>
<evidence type="ECO:0000313" key="7">
    <source>
        <dbReference type="EMBL" id="EFV94533.1"/>
    </source>
</evidence>
<dbReference type="NCBIfam" id="TIGR00152">
    <property type="entry name" value="dephospho-CoA kinase"/>
    <property type="match status" value="1"/>
</dbReference>
<keyword evidence="5" id="KW-0963">Cytoplasm</keyword>
<comment type="caution">
    <text evidence="7">The sequence shown here is derived from an EMBL/GenBank/DDBJ whole genome shotgun (WGS) entry which is preliminary data.</text>
</comment>
<organism evidence="7 8">
    <name type="scientific">Lautropia mirabilis ATCC 51599</name>
    <dbReference type="NCBI Taxonomy" id="887898"/>
    <lineage>
        <taxon>Bacteria</taxon>
        <taxon>Pseudomonadati</taxon>
        <taxon>Pseudomonadota</taxon>
        <taxon>Betaproteobacteria</taxon>
        <taxon>Burkholderiales</taxon>
        <taxon>Burkholderiaceae</taxon>
        <taxon>Lautropia</taxon>
    </lineage>
</organism>
<proteinExistence type="inferred from homology"/>
<keyword evidence="8" id="KW-1185">Reference proteome</keyword>
<dbReference type="PROSITE" id="PS51219">
    <property type="entry name" value="DPCK"/>
    <property type="match status" value="1"/>
</dbReference>
<dbReference type="GO" id="GO:0005524">
    <property type="term" value="F:ATP binding"/>
    <property type="evidence" value="ECO:0007669"/>
    <property type="project" value="UniProtKB-UniRule"/>
</dbReference>
<dbReference type="GO" id="GO:0015937">
    <property type="term" value="P:coenzyme A biosynthetic process"/>
    <property type="evidence" value="ECO:0007669"/>
    <property type="project" value="UniProtKB-UniRule"/>
</dbReference>
<dbReference type="Gene3D" id="3.40.50.300">
    <property type="entry name" value="P-loop containing nucleotide triphosphate hydrolases"/>
    <property type="match status" value="1"/>
</dbReference>
<feature type="binding site" evidence="5">
    <location>
        <begin position="33"/>
        <end position="38"/>
    </location>
    <ligand>
        <name>ATP</name>
        <dbReference type="ChEBI" id="CHEBI:30616"/>
    </ligand>
</feature>
<sequence length="229" mass="24160">MSLLLTPCPMPSPLSPTAQHPSLFTIGLTGGIGSGKSKVADLFVEHGAALVDTDEIAHRLTAPGGAAIAAIRTAFGDEVIAPDGRMDRAAMRALVFAAPARRKELEGILHPLIQATVRDELSRLAQDDSVSRPPYVLIAVPLLVESGHWLHRVDRVLVVDCPEEVQVARVMARSGLSEAQVRSIMAAQASRAQRLAVAHAVIDNGGSLADTAAQVARLHARFLAEAAQA</sequence>
<protein>
    <recommendedName>
        <fullName evidence="5 6">Dephospho-CoA kinase</fullName>
        <ecNumber evidence="5 6">2.7.1.24</ecNumber>
    </recommendedName>
    <alternativeName>
        <fullName evidence="5">Dephosphocoenzyme A kinase</fullName>
    </alternativeName>
</protein>
<name>E7RYM5_9BURK</name>
<dbReference type="CDD" id="cd02022">
    <property type="entry name" value="DPCK"/>
    <property type="match status" value="1"/>
</dbReference>
<evidence type="ECO:0000256" key="3">
    <source>
        <dbReference type="ARBA" id="ARBA00022840"/>
    </source>
</evidence>
<evidence type="ECO:0000256" key="4">
    <source>
        <dbReference type="ARBA" id="ARBA00022993"/>
    </source>
</evidence>
<evidence type="ECO:0000256" key="1">
    <source>
        <dbReference type="ARBA" id="ARBA00009018"/>
    </source>
</evidence>
<dbReference type="EC" id="2.7.1.24" evidence="5 6"/>
<dbReference type="EMBL" id="AEQP01000017">
    <property type="protein sequence ID" value="EFV94533.1"/>
    <property type="molecule type" value="Genomic_DNA"/>
</dbReference>
<dbReference type="HOGENOM" id="CLU_057180_1_2_4"/>
<dbReference type="STRING" id="887898.HMPREF0551_1789"/>
<keyword evidence="5 7" id="KW-0808">Transferase</keyword>
<dbReference type="GO" id="GO:0004140">
    <property type="term" value="F:dephospho-CoA kinase activity"/>
    <property type="evidence" value="ECO:0007669"/>
    <property type="project" value="UniProtKB-UniRule"/>
</dbReference>
<evidence type="ECO:0000256" key="6">
    <source>
        <dbReference type="NCBIfam" id="TIGR00152"/>
    </source>
</evidence>
<gene>
    <name evidence="5 7" type="primary">coaE</name>
    <name evidence="7" type="ORF">HMPREF0551_1789</name>
</gene>
<comment type="function">
    <text evidence="5">Catalyzes the phosphorylation of the 3'-hydroxyl group of dephosphocoenzyme A to form coenzyme A.</text>
</comment>